<keyword evidence="14" id="KW-1185">Reference proteome</keyword>
<evidence type="ECO:0000256" key="7">
    <source>
        <dbReference type="ARBA" id="ARBA00022989"/>
    </source>
</evidence>
<dbReference type="FunFam" id="1.20.1070.10:FF:000001">
    <property type="entry name" value="Olfactory receptor"/>
    <property type="match status" value="1"/>
</dbReference>
<feature type="transmembrane region" description="Helical" evidence="12">
    <location>
        <begin position="238"/>
        <end position="260"/>
    </location>
</feature>
<dbReference type="SUPFAM" id="SSF81321">
    <property type="entry name" value="Family A G protein-coupled receptor-like"/>
    <property type="match status" value="1"/>
</dbReference>
<dbReference type="InterPro" id="IPR017452">
    <property type="entry name" value="GPCR_Rhodpsn_7TM"/>
</dbReference>
<evidence type="ECO:0000256" key="3">
    <source>
        <dbReference type="ARBA" id="ARBA00022475"/>
    </source>
</evidence>
<keyword evidence="6" id="KW-0552">Olfaction</keyword>
<dbReference type="PROSITE" id="PS50262">
    <property type="entry name" value="G_PROTEIN_RECEP_F1_2"/>
    <property type="match status" value="1"/>
</dbReference>
<evidence type="ECO:0000256" key="1">
    <source>
        <dbReference type="ARBA" id="ARBA00004651"/>
    </source>
</evidence>
<comment type="similarity">
    <text evidence="2">Belongs to the G-protein coupled receptor 1 family.</text>
</comment>
<dbReference type="GO" id="GO:0004930">
    <property type="term" value="F:G protein-coupled receptor activity"/>
    <property type="evidence" value="ECO:0007669"/>
    <property type="project" value="UniProtKB-KW"/>
</dbReference>
<dbReference type="RefSeq" id="XP_033818083.1">
    <property type="nucleotide sequence ID" value="XM_033962192.1"/>
</dbReference>
<evidence type="ECO:0000256" key="2">
    <source>
        <dbReference type="ARBA" id="ARBA00010663"/>
    </source>
</evidence>
<feature type="transmembrane region" description="Helical" evidence="12">
    <location>
        <begin position="60"/>
        <end position="79"/>
    </location>
</feature>
<evidence type="ECO:0000256" key="4">
    <source>
        <dbReference type="ARBA" id="ARBA00022606"/>
    </source>
</evidence>
<dbReference type="FunFam" id="1.10.1220.70:FF:000001">
    <property type="entry name" value="Olfactory receptor"/>
    <property type="match status" value="1"/>
</dbReference>
<evidence type="ECO:0000313" key="14">
    <source>
        <dbReference type="Proteomes" id="UP000515159"/>
    </source>
</evidence>
<evidence type="ECO:0000256" key="5">
    <source>
        <dbReference type="ARBA" id="ARBA00022692"/>
    </source>
</evidence>
<evidence type="ECO:0000256" key="11">
    <source>
        <dbReference type="ARBA" id="ARBA00023224"/>
    </source>
</evidence>
<keyword evidence="8" id="KW-0297">G-protein coupled receptor</keyword>
<keyword evidence="5 12" id="KW-0812">Transmembrane</keyword>
<dbReference type="PRINTS" id="PR00245">
    <property type="entry name" value="OLFACTORYR"/>
</dbReference>
<name>A0A6P8SPC1_GEOSA</name>
<dbReference type="OrthoDB" id="9444602at2759"/>
<feature type="transmembrane region" description="Helical" evidence="12">
    <location>
        <begin position="204"/>
        <end position="226"/>
    </location>
</feature>
<evidence type="ECO:0000256" key="12">
    <source>
        <dbReference type="SAM" id="Phobius"/>
    </source>
</evidence>
<dbReference type="Pfam" id="PF13853">
    <property type="entry name" value="7tm_4"/>
    <property type="match status" value="1"/>
</dbReference>
<evidence type="ECO:0000256" key="9">
    <source>
        <dbReference type="ARBA" id="ARBA00023136"/>
    </source>
</evidence>
<dbReference type="GeneID" id="117368484"/>
<keyword evidence="3" id="KW-1003">Cell membrane</keyword>
<feature type="transmembrane region" description="Helical" evidence="12">
    <location>
        <begin position="26"/>
        <end position="48"/>
    </location>
</feature>
<dbReference type="InterPro" id="IPR000276">
    <property type="entry name" value="GPCR_Rhodpsn"/>
</dbReference>
<evidence type="ECO:0000313" key="15">
    <source>
        <dbReference type="RefSeq" id="XP_033818083.1"/>
    </source>
</evidence>
<keyword evidence="4" id="KW-0716">Sensory transduction</keyword>
<protein>
    <submittedName>
        <fullName evidence="15">Olfactory receptor 1019-like</fullName>
    </submittedName>
</protein>
<accession>A0A6P8SPC1</accession>
<dbReference type="FunCoup" id="A0A6P8SPC1">
    <property type="interactions" value="660"/>
</dbReference>
<dbReference type="PANTHER" id="PTHR26452">
    <property type="entry name" value="OLFACTORY RECEPTOR"/>
    <property type="match status" value="1"/>
</dbReference>
<feature type="transmembrane region" description="Helical" evidence="12">
    <location>
        <begin position="140"/>
        <end position="164"/>
    </location>
</feature>
<proteinExistence type="inferred from homology"/>
<sequence length="314" mass="36033">MEWRNQTEVIEFILEGPTDHEELNNLLFVVFLAMYLINLLGNGTMITVISGNSKLHTPMYLFLCFLSFVDMSLTSVTVPKMLSNLASNKKTISFTNCLAQLYFFVGFTVEECILLSIMAYDRYVAVCNPLHYITIMNRKLCLSMLFASLIISFMHSLLHTLLIYRLSFCKSHKIEHFFCDYTPLLQISCTDTSINELMLFTETAMLVMVPFLIILISYINIIKTILKIQSPGGRQKTFSTCSSHFTVVTLFYGSILFMYFRPSSSYSMEKDKIASVVYNVLSPMLNPFIYSLRNRDVKISLRKALQSKVTCSKE</sequence>
<reference evidence="15" key="1">
    <citation type="submission" date="2025-08" db="UniProtKB">
        <authorList>
            <consortium name="RefSeq"/>
        </authorList>
    </citation>
    <scope>IDENTIFICATION</scope>
</reference>
<dbReference type="KEGG" id="gsh:117368484"/>
<keyword evidence="7 12" id="KW-1133">Transmembrane helix</keyword>
<gene>
    <name evidence="15" type="primary">LOC117368484</name>
</gene>
<evidence type="ECO:0000256" key="10">
    <source>
        <dbReference type="ARBA" id="ARBA00023170"/>
    </source>
</evidence>
<dbReference type="InParanoid" id="A0A6P8SPC1"/>
<dbReference type="Proteomes" id="UP000515159">
    <property type="component" value="Chromosome 1"/>
</dbReference>
<feature type="domain" description="G-protein coupled receptors family 1 profile" evidence="13">
    <location>
        <begin position="41"/>
        <end position="290"/>
    </location>
</feature>
<dbReference type="InterPro" id="IPR000725">
    <property type="entry name" value="Olfact_rcpt"/>
</dbReference>
<organism evidence="14 15">
    <name type="scientific">Geotrypetes seraphini</name>
    <name type="common">Gaboon caecilian</name>
    <name type="synonym">Caecilia seraphini</name>
    <dbReference type="NCBI Taxonomy" id="260995"/>
    <lineage>
        <taxon>Eukaryota</taxon>
        <taxon>Metazoa</taxon>
        <taxon>Chordata</taxon>
        <taxon>Craniata</taxon>
        <taxon>Vertebrata</taxon>
        <taxon>Euteleostomi</taxon>
        <taxon>Amphibia</taxon>
        <taxon>Gymnophiona</taxon>
        <taxon>Geotrypetes</taxon>
    </lineage>
</organism>
<dbReference type="Gene3D" id="1.20.1070.10">
    <property type="entry name" value="Rhodopsin 7-helix transmembrane proteins"/>
    <property type="match status" value="1"/>
</dbReference>
<dbReference type="InterPro" id="IPR050516">
    <property type="entry name" value="Olfactory_GPCR"/>
</dbReference>
<dbReference type="AlphaFoldDB" id="A0A6P8SPC1"/>
<feature type="transmembrane region" description="Helical" evidence="12">
    <location>
        <begin position="272"/>
        <end position="292"/>
    </location>
</feature>
<dbReference type="GO" id="GO:0005886">
    <property type="term" value="C:plasma membrane"/>
    <property type="evidence" value="ECO:0007669"/>
    <property type="project" value="UniProtKB-SubCell"/>
</dbReference>
<keyword evidence="11" id="KW-0807">Transducer</keyword>
<evidence type="ECO:0000256" key="6">
    <source>
        <dbReference type="ARBA" id="ARBA00022725"/>
    </source>
</evidence>
<dbReference type="PRINTS" id="PR00237">
    <property type="entry name" value="GPCRRHODOPSN"/>
</dbReference>
<evidence type="ECO:0000256" key="8">
    <source>
        <dbReference type="ARBA" id="ARBA00023040"/>
    </source>
</evidence>
<keyword evidence="9 12" id="KW-0472">Membrane</keyword>
<comment type="subcellular location">
    <subcellularLocation>
        <location evidence="1">Cell membrane</location>
        <topology evidence="1">Multi-pass membrane protein</topology>
    </subcellularLocation>
</comment>
<evidence type="ECO:0000259" key="13">
    <source>
        <dbReference type="PROSITE" id="PS50262"/>
    </source>
</evidence>
<keyword evidence="10" id="KW-0675">Receptor</keyword>
<dbReference type="GO" id="GO:0004984">
    <property type="term" value="F:olfactory receptor activity"/>
    <property type="evidence" value="ECO:0007669"/>
    <property type="project" value="InterPro"/>
</dbReference>
<feature type="transmembrane region" description="Helical" evidence="12">
    <location>
        <begin position="99"/>
        <end position="120"/>
    </location>
</feature>